<dbReference type="Gene3D" id="3.30.110.170">
    <property type="entry name" value="Protein of unknown function (DUF541), domain 1"/>
    <property type="match status" value="1"/>
</dbReference>
<dbReference type="PANTHER" id="PTHR34387">
    <property type="entry name" value="SLR1258 PROTEIN"/>
    <property type="match status" value="1"/>
</dbReference>
<dbReference type="InterPro" id="IPR052022">
    <property type="entry name" value="26kDa_periplasmic_antigen"/>
</dbReference>
<evidence type="ECO:0000313" key="1">
    <source>
        <dbReference type="EMBL" id="MDQ0208513.1"/>
    </source>
</evidence>
<accession>A0ABT9YLP4</accession>
<evidence type="ECO:0000313" key="2">
    <source>
        <dbReference type="Proteomes" id="UP001225034"/>
    </source>
</evidence>
<dbReference type="Gene3D" id="3.30.70.2970">
    <property type="entry name" value="Protein of unknown function (DUF541), domain 2"/>
    <property type="match status" value="1"/>
</dbReference>
<dbReference type="RefSeq" id="WP_306984615.1">
    <property type="nucleotide sequence ID" value="NZ_JAUSUA010000005.1"/>
</dbReference>
<gene>
    <name evidence="1" type="ORF">J2S05_003324</name>
</gene>
<proteinExistence type="predicted"/>
<dbReference type="Proteomes" id="UP001225034">
    <property type="component" value="Unassembled WGS sequence"/>
</dbReference>
<dbReference type="EMBL" id="JAUSUA010000005">
    <property type="protein sequence ID" value="MDQ0208513.1"/>
    <property type="molecule type" value="Genomic_DNA"/>
</dbReference>
<comment type="caution">
    <text evidence="1">The sequence shown here is derived from an EMBL/GenBank/DDBJ whole genome shotgun (WGS) entry which is preliminary data.</text>
</comment>
<dbReference type="PANTHER" id="PTHR34387:SF1">
    <property type="entry name" value="PERIPLASMIC IMMUNOGENIC PROTEIN"/>
    <property type="match status" value="1"/>
</dbReference>
<dbReference type="InterPro" id="IPR007497">
    <property type="entry name" value="SIMPL/DUF541"/>
</dbReference>
<dbReference type="Pfam" id="PF04402">
    <property type="entry name" value="SIMPL"/>
    <property type="match status" value="1"/>
</dbReference>
<protein>
    <submittedName>
        <fullName evidence="1">Uncharacterized protein YggE</fullName>
    </submittedName>
</protein>
<reference evidence="1 2" key="1">
    <citation type="submission" date="2023-07" db="EMBL/GenBank/DDBJ databases">
        <title>Genomic Encyclopedia of Type Strains, Phase IV (KMG-IV): sequencing the most valuable type-strain genomes for metagenomic binning, comparative biology and taxonomic classification.</title>
        <authorList>
            <person name="Goeker M."/>
        </authorList>
    </citation>
    <scope>NUCLEOTIDE SEQUENCE [LARGE SCALE GENOMIC DNA]</scope>
    <source>
        <strain evidence="1 2">DSM 19154</strain>
    </source>
</reference>
<keyword evidence="2" id="KW-1185">Reference proteome</keyword>
<organism evidence="1 2">
    <name type="scientific">Alkalicoccobacillus murimartini</name>
    <dbReference type="NCBI Taxonomy" id="171685"/>
    <lineage>
        <taxon>Bacteria</taxon>
        <taxon>Bacillati</taxon>
        <taxon>Bacillota</taxon>
        <taxon>Bacilli</taxon>
        <taxon>Bacillales</taxon>
        <taxon>Bacillaceae</taxon>
        <taxon>Alkalicoccobacillus</taxon>
    </lineage>
</organism>
<name>A0ABT9YLP4_9BACI</name>
<sequence length="218" mass="24059">MNLQPSNRTNNHQQENTIKVMGEGVLSAQPNQVKITIGVKTENPSVSKAQTENTQAINNIMSALMQMGVPQRAIQTVVYQIEPQYDYVDGTQVFRTYLITHLLQVELDDISMAGAVIDQAVENGANFVSSVQFSLKDESSLQNEALTLAVHNAREKAQAIANSLSVPMKSLPIWIKELSYNDPVRFYQVAVYGASSDTSIQPGLIEIRAQIEALFEFG</sequence>